<gene>
    <name evidence="1" type="ORF">AVDCRST_MAG64-3129</name>
</gene>
<sequence>MKADCRHACESGTRRAEHLVQHRGLPRRWAAACVFATSHASNSENASGGAAVLT</sequence>
<name>A0A6J4PTX6_9BACT</name>
<proteinExistence type="predicted"/>
<evidence type="ECO:0000313" key="1">
    <source>
        <dbReference type="EMBL" id="CAA9425288.1"/>
    </source>
</evidence>
<protein>
    <submittedName>
        <fullName evidence="1">Uncharacterized protein</fullName>
    </submittedName>
</protein>
<accession>A0A6J4PTX6</accession>
<reference evidence="1" key="1">
    <citation type="submission" date="2020-02" db="EMBL/GenBank/DDBJ databases">
        <authorList>
            <person name="Meier V. D."/>
        </authorList>
    </citation>
    <scope>NUCLEOTIDE SEQUENCE</scope>
    <source>
        <strain evidence="1">AVDCRST_MAG64</strain>
    </source>
</reference>
<dbReference type="AlphaFoldDB" id="A0A6J4PTX6"/>
<dbReference type="EMBL" id="CADCUQ010000719">
    <property type="protein sequence ID" value="CAA9425288.1"/>
    <property type="molecule type" value="Genomic_DNA"/>
</dbReference>
<organism evidence="1">
    <name type="scientific">uncultured Phycisphaerae bacterium</name>
    <dbReference type="NCBI Taxonomy" id="904963"/>
    <lineage>
        <taxon>Bacteria</taxon>
        <taxon>Pseudomonadati</taxon>
        <taxon>Planctomycetota</taxon>
        <taxon>Phycisphaerae</taxon>
        <taxon>environmental samples</taxon>
    </lineage>
</organism>